<comment type="caution">
    <text evidence="1">The sequence shown here is derived from an EMBL/GenBank/DDBJ whole genome shotgun (WGS) entry which is preliminary data.</text>
</comment>
<proteinExistence type="predicted"/>
<protein>
    <submittedName>
        <fullName evidence="1">Uncharacterized protein</fullName>
    </submittedName>
</protein>
<dbReference type="Proteomes" id="UP000033441">
    <property type="component" value="Unassembled WGS sequence"/>
</dbReference>
<accession>A0A0F3NDL6</accession>
<name>A0A0F3NDL6_ANAPH</name>
<sequence>MQCLRNFHRNQPASIIYVTIIGASLEEVRTISIVSAPHNSII</sequence>
<evidence type="ECO:0000313" key="2">
    <source>
        <dbReference type="Proteomes" id="UP000033441"/>
    </source>
</evidence>
<organism evidence="1 2">
    <name type="scientific">Anaplasma phagocytophilum str. ApMUC09</name>
    <dbReference type="NCBI Taxonomy" id="1359152"/>
    <lineage>
        <taxon>Bacteria</taxon>
        <taxon>Pseudomonadati</taxon>
        <taxon>Pseudomonadota</taxon>
        <taxon>Alphaproteobacteria</taxon>
        <taxon>Rickettsiales</taxon>
        <taxon>Anaplasmataceae</taxon>
        <taxon>Anaplasma</taxon>
        <taxon>phagocytophilum group</taxon>
    </lineage>
</organism>
<dbReference type="PATRIC" id="fig|1359152.3.peg.1118"/>
<reference evidence="1 2" key="1">
    <citation type="submission" date="2015-02" db="EMBL/GenBank/DDBJ databases">
        <title>Genome Sequencing of Rickettsiales.</title>
        <authorList>
            <person name="Daugherty S.C."/>
            <person name="Su Q."/>
            <person name="Abolude K."/>
            <person name="Beier-Sexton M."/>
            <person name="Carlyon J.A."/>
            <person name="Carter R."/>
            <person name="Day N.P."/>
            <person name="Dumler S.J."/>
            <person name="Dyachenko V."/>
            <person name="Godinez A."/>
            <person name="Kurtti T.J."/>
            <person name="Lichay M."/>
            <person name="Mullins K.E."/>
            <person name="Ott S."/>
            <person name="Pappas-Brown V."/>
            <person name="Paris D.H."/>
            <person name="Patel P."/>
            <person name="Richards A.L."/>
            <person name="Sadzewicz L."/>
            <person name="Sears K."/>
            <person name="Seidman D."/>
            <person name="Sengamalay N."/>
            <person name="Stenos J."/>
            <person name="Tallon L.J."/>
            <person name="Vincent G."/>
            <person name="Fraser C.M."/>
            <person name="Munderloh U."/>
            <person name="Dunning-Hotopp J.C."/>
        </authorList>
    </citation>
    <scope>NUCLEOTIDE SEQUENCE [LARGE SCALE GENOMIC DNA]</scope>
    <source>
        <strain evidence="1 2">ApMUC09</strain>
    </source>
</reference>
<dbReference type="AlphaFoldDB" id="A0A0F3NDL6"/>
<gene>
    <name evidence="1" type="ORF">APHMUC_1063</name>
</gene>
<evidence type="ECO:0000313" key="1">
    <source>
        <dbReference type="EMBL" id="KJV65019.1"/>
    </source>
</evidence>
<dbReference type="EMBL" id="LANV01000001">
    <property type="protein sequence ID" value="KJV65019.1"/>
    <property type="molecule type" value="Genomic_DNA"/>
</dbReference>